<organism evidence="5 6">
    <name type="scientific">Proteiniclasticum ruminis</name>
    <dbReference type="NCBI Taxonomy" id="398199"/>
    <lineage>
        <taxon>Bacteria</taxon>
        <taxon>Bacillati</taxon>
        <taxon>Bacillota</taxon>
        <taxon>Clostridia</taxon>
        <taxon>Eubacteriales</taxon>
        <taxon>Clostridiaceae</taxon>
        <taxon>Proteiniclasticum</taxon>
    </lineage>
</organism>
<dbReference type="GO" id="GO:0005524">
    <property type="term" value="F:ATP binding"/>
    <property type="evidence" value="ECO:0007669"/>
    <property type="project" value="UniProtKB-KW"/>
</dbReference>
<dbReference type="EMBL" id="FOVK01000001">
    <property type="protein sequence ID" value="SFN28053.1"/>
    <property type="molecule type" value="Genomic_DNA"/>
</dbReference>
<accession>A0A1I4XRH4</accession>
<dbReference type="STRING" id="398199.SAMN05421804_104303"/>
<proteinExistence type="predicted"/>
<keyword evidence="1" id="KW-0547">Nucleotide-binding</keyword>
<dbReference type="InterPro" id="IPR000873">
    <property type="entry name" value="AMP-dep_synth/lig_dom"/>
</dbReference>
<dbReference type="GO" id="GO:0016020">
    <property type="term" value="C:membrane"/>
    <property type="evidence" value="ECO:0007669"/>
    <property type="project" value="TreeGrafter"/>
</dbReference>
<dbReference type="SUPFAM" id="SSF56801">
    <property type="entry name" value="Acetyl-CoA synthetase-like"/>
    <property type="match status" value="1"/>
</dbReference>
<dbReference type="AlphaFoldDB" id="A0A1I4XRH4"/>
<reference evidence="5 6" key="1">
    <citation type="submission" date="2016-10" db="EMBL/GenBank/DDBJ databases">
        <authorList>
            <person name="de Groot N.N."/>
        </authorList>
    </citation>
    <scope>NUCLEOTIDE SEQUENCE [LARGE SCALE GENOMIC DNA]</scope>
    <source>
        <strain evidence="5 6">ML2</strain>
    </source>
</reference>
<dbReference type="PANTHER" id="PTHR43272">
    <property type="entry name" value="LONG-CHAIN-FATTY-ACID--COA LIGASE"/>
    <property type="match status" value="1"/>
</dbReference>
<dbReference type="GO" id="GO:0004467">
    <property type="term" value="F:long-chain fatty acid-CoA ligase activity"/>
    <property type="evidence" value="ECO:0007669"/>
    <property type="project" value="UniProtKB-EC"/>
</dbReference>
<dbReference type="InterPro" id="IPR042099">
    <property type="entry name" value="ANL_N_sf"/>
</dbReference>
<evidence type="ECO:0000256" key="1">
    <source>
        <dbReference type="ARBA" id="ARBA00022741"/>
    </source>
</evidence>
<gene>
    <name evidence="5" type="ORF">SAMN04488695_101119</name>
</gene>
<keyword evidence="6" id="KW-1185">Reference proteome</keyword>
<dbReference type="Proteomes" id="UP000181899">
    <property type="component" value="Unassembled WGS sequence"/>
</dbReference>
<dbReference type="RefSeq" id="WP_074908943.1">
    <property type="nucleotide sequence ID" value="NZ_FOVK01000001.1"/>
</dbReference>
<evidence type="ECO:0000313" key="5">
    <source>
        <dbReference type="EMBL" id="SFN28053.1"/>
    </source>
</evidence>
<evidence type="ECO:0000256" key="2">
    <source>
        <dbReference type="ARBA" id="ARBA00022840"/>
    </source>
</evidence>
<dbReference type="eggNOG" id="COG1022">
    <property type="taxonomic scope" value="Bacteria"/>
</dbReference>
<keyword evidence="2" id="KW-0067">ATP-binding</keyword>
<protein>
    <submittedName>
        <fullName evidence="5">Long-chain acyl-CoA synthetase</fullName>
    </submittedName>
</protein>
<dbReference type="Gene3D" id="3.30.300.30">
    <property type="match status" value="1"/>
</dbReference>
<name>A0A1I4XRH4_9CLOT</name>
<dbReference type="OrthoDB" id="9778383at2"/>
<dbReference type="Gene3D" id="3.40.50.12780">
    <property type="entry name" value="N-terminal domain of ligase-like"/>
    <property type="match status" value="1"/>
</dbReference>
<dbReference type="Pfam" id="PF00501">
    <property type="entry name" value="AMP-binding"/>
    <property type="match status" value="1"/>
</dbReference>
<comment type="catalytic activity">
    <reaction evidence="3">
        <text>a long-chain fatty acid + ATP + CoA = a long-chain fatty acyl-CoA + AMP + diphosphate</text>
        <dbReference type="Rhea" id="RHEA:15421"/>
        <dbReference type="ChEBI" id="CHEBI:30616"/>
        <dbReference type="ChEBI" id="CHEBI:33019"/>
        <dbReference type="ChEBI" id="CHEBI:57287"/>
        <dbReference type="ChEBI" id="CHEBI:57560"/>
        <dbReference type="ChEBI" id="CHEBI:83139"/>
        <dbReference type="ChEBI" id="CHEBI:456215"/>
        <dbReference type="EC" id="6.2.1.3"/>
    </reaction>
    <physiologicalReaction direction="left-to-right" evidence="3">
        <dbReference type="Rhea" id="RHEA:15422"/>
    </physiologicalReaction>
</comment>
<dbReference type="PANTHER" id="PTHR43272:SF33">
    <property type="entry name" value="AMP-BINDING DOMAIN-CONTAINING PROTEIN-RELATED"/>
    <property type="match status" value="1"/>
</dbReference>
<evidence type="ECO:0000259" key="4">
    <source>
        <dbReference type="Pfam" id="PF00501"/>
    </source>
</evidence>
<evidence type="ECO:0000256" key="3">
    <source>
        <dbReference type="ARBA" id="ARBA00024484"/>
    </source>
</evidence>
<dbReference type="InterPro" id="IPR045851">
    <property type="entry name" value="AMP-bd_C_sf"/>
</dbReference>
<feature type="domain" description="AMP-dependent synthetase/ligase" evidence="4">
    <location>
        <begin position="40"/>
        <end position="415"/>
    </location>
</feature>
<sequence length="572" mass="64964">MLRNYYETDYIHTMRDLLERSEKKYGLDYAYKELDPERNLHSYTFVQLREDVDALGTSLLERALQGKHFAIVGESSYSYVVSYMAVSMGLGVIVPLDKELSKEELHKLICKSDAEVLLYSDLLSDDVEEMRGICPEVHTFINISMYGTKKESLSILDLFQEGRSLINSGNLRYKTLPIDRNALSAILFTSGTTGVNKGVMLSHKNILTVIHSAFSMFRFSDVSFSVLPINHTYEFNLHVLGCLYGGITLCFNDSIKHVKDNLKIFQPGMSLMVPMIVESLYKNIWKEAEKNNLTKHLQYGIWFSNLIRKVGIDRRKLFFKPIAESLGGNLQTIVCGGAPLRPDIVKGFEDIGISVYNGYGITECAPLIATNCTMKNIAGSVGFVIPDNLVRIADTDEDGIGEIQVQGDNVMMGYYKDPVSTRKTFTADGWFKTGDLGYLDRKGALYITGREKNLIILANGKNVHPEELEEYILDHLAYVKEVVVYAPLSPEGHEVMIMAEAYVEDQFLIEKGVDEVKKILKEDISKLNHKLSVYKRIHDVELRECEFEKTSTKKIKRYCIEREALSHVKYHH</sequence>
<evidence type="ECO:0000313" key="6">
    <source>
        <dbReference type="Proteomes" id="UP000181899"/>
    </source>
</evidence>